<evidence type="ECO:0000256" key="5">
    <source>
        <dbReference type="ARBA" id="ARBA00023002"/>
    </source>
</evidence>
<dbReference type="GO" id="GO:0016491">
    <property type="term" value="F:oxidoreductase activity"/>
    <property type="evidence" value="ECO:0007669"/>
    <property type="project" value="UniProtKB-KW"/>
</dbReference>
<dbReference type="InterPro" id="IPR017932">
    <property type="entry name" value="GATase_2_dom"/>
</dbReference>
<dbReference type="AlphaFoldDB" id="A0A1U8AZR5"/>
<dbReference type="STRING" id="4432.A0A1U8AZR5"/>
<dbReference type="Gene3D" id="3.60.20.10">
    <property type="entry name" value="Glutamine Phosphoribosylpyrophosphate, subunit 1, domain 1"/>
    <property type="match status" value="1"/>
</dbReference>
<evidence type="ECO:0000256" key="1">
    <source>
        <dbReference type="ARBA" id="ARBA00001974"/>
    </source>
</evidence>
<dbReference type="RefSeq" id="XP_010268680.1">
    <property type="nucleotide sequence ID" value="XM_010270378.2"/>
</dbReference>
<dbReference type="PANTHER" id="PTHR48467:SF1">
    <property type="entry name" value="GLUTAMATE SYNTHASE 1 [NADH], CHLOROPLASTIC-LIKE"/>
    <property type="match status" value="1"/>
</dbReference>
<comment type="cofactor">
    <cofactor evidence="1">
        <name>FAD</name>
        <dbReference type="ChEBI" id="CHEBI:57692"/>
    </cofactor>
</comment>
<accession>A0A1U8AZR5</accession>
<dbReference type="GeneID" id="104605559"/>
<dbReference type="KEGG" id="nnu:104605559"/>
<keyword evidence="3" id="KW-0274">FAD</keyword>
<dbReference type="InterPro" id="IPR055275">
    <property type="entry name" value="Ferredox_Rdtase"/>
</dbReference>
<dbReference type="Pfam" id="PF00310">
    <property type="entry name" value="GATase_2"/>
    <property type="match status" value="2"/>
</dbReference>
<dbReference type="Proteomes" id="UP000189703">
    <property type="component" value="Unplaced"/>
</dbReference>
<evidence type="ECO:0000256" key="2">
    <source>
        <dbReference type="ARBA" id="ARBA00022630"/>
    </source>
</evidence>
<keyword evidence="6" id="KW-1185">Reference proteome</keyword>
<name>A0A1U8AZR5_NELNU</name>
<evidence type="ECO:0000313" key="7">
    <source>
        <dbReference type="RefSeq" id="XP_010268680.1"/>
    </source>
</evidence>
<dbReference type="OrthoDB" id="1699833at2759"/>
<keyword evidence="5" id="KW-0560">Oxidoreductase</keyword>
<organism evidence="6 7">
    <name type="scientific">Nelumbo nucifera</name>
    <name type="common">Sacred lotus</name>
    <dbReference type="NCBI Taxonomy" id="4432"/>
    <lineage>
        <taxon>Eukaryota</taxon>
        <taxon>Viridiplantae</taxon>
        <taxon>Streptophyta</taxon>
        <taxon>Embryophyta</taxon>
        <taxon>Tracheophyta</taxon>
        <taxon>Spermatophyta</taxon>
        <taxon>Magnoliopsida</taxon>
        <taxon>Proteales</taxon>
        <taxon>Nelumbonaceae</taxon>
        <taxon>Nelumbo</taxon>
    </lineage>
</organism>
<keyword evidence="4" id="KW-0521">NADP</keyword>
<gene>
    <name evidence="7" type="primary">LOC104605559</name>
</gene>
<evidence type="ECO:0000256" key="4">
    <source>
        <dbReference type="ARBA" id="ARBA00022857"/>
    </source>
</evidence>
<dbReference type="SUPFAM" id="SSF56235">
    <property type="entry name" value="N-terminal nucleophile aminohydrolases (Ntn hydrolases)"/>
    <property type="match status" value="1"/>
</dbReference>
<protein>
    <submittedName>
        <fullName evidence="7">Glutamate synthase 1 [NADH], chloroplastic-like</fullName>
    </submittedName>
</protein>
<dbReference type="InterPro" id="IPR029055">
    <property type="entry name" value="Ntn_hydrolases_N"/>
</dbReference>
<evidence type="ECO:0000313" key="6">
    <source>
        <dbReference type="Proteomes" id="UP000189703"/>
    </source>
</evidence>
<reference evidence="7" key="1">
    <citation type="submission" date="2025-08" db="UniProtKB">
        <authorList>
            <consortium name="RefSeq"/>
        </authorList>
    </citation>
    <scope>IDENTIFICATION</scope>
</reference>
<sequence length="176" mass="19948">MNLSLSPPFLILYSLSFSLSHAISLSHGQRRLLTTRRHPRTPASIGAFDGVVELLVRAGRSLPEAAMMMIPEAWQNDQNMDPDRKALYEYFSALMEPWDGPALISFTDGHYLGATLDRNGLCPGRYYITQWESYLGRLNPGMMLLVDFEKHIVVDDAALKKQYALARPYGEWLRSV</sequence>
<evidence type="ECO:0000256" key="3">
    <source>
        <dbReference type="ARBA" id="ARBA00022827"/>
    </source>
</evidence>
<proteinExistence type="predicted"/>
<dbReference type="PANTHER" id="PTHR48467">
    <property type="entry name" value="GLUTAMATE SYNTHASE 1 [NADH], CHLOROPLASTIC-LIKE"/>
    <property type="match status" value="1"/>
</dbReference>
<dbReference type="eggNOG" id="KOG0399">
    <property type="taxonomic scope" value="Eukaryota"/>
</dbReference>
<keyword evidence="2" id="KW-0285">Flavoprotein</keyword>